<dbReference type="InterPro" id="IPR003879">
    <property type="entry name" value="Butyrophylin_SPRY"/>
</dbReference>
<feature type="domain" description="B30.2/SPRY" evidence="7">
    <location>
        <begin position="513"/>
        <end position="704"/>
    </location>
</feature>
<organism evidence="8 9">
    <name type="scientific">Callorhinchus milii</name>
    <name type="common">Ghost shark</name>
    <dbReference type="NCBI Taxonomy" id="7868"/>
    <lineage>
        <taxon>Eukaryota</taxon>
        <taxon>Metazoa</taxon>
        <taxon>Chordata</taxon>
        <taxon>Craniata</taxon>
        <taxon>Vertebrata</taxon>
        <taxon>Chondrichthyes</taxon>
        <taxon>Holocephali</taxon>
        <taxon>Chimaeriformes</taxon>
        <taxon>Callorhinchidae</taxon>
        <taxon>Callorhinchus</taxon>
    </lineage>
</organism>
<comment type="similarity">
    <text evidence="2">Belongs to the SNTX/VTX toxin family.</text>
</comment>
<dbReference type="InterPro" id="IPR001870">
    <property type="entry name" value="B30.2/SPRY"/>
</dbReference>
<evidence type="ECO:0000256" key="2">
    <source>
        <dbReference type="ARBA" id="ARBA00006480"/>
    </source>
</evidence>
<dbReference type="PRINTS" id="PR01407">
    <property type="entry name" value="BUTYPHLNCDUF"/>
</dbReference>
<keyword evidence="5" id="KW-0354">Hemolysis</keyword>
<dbReference type="InterPro" id="IPR040581">
    <property type="entry name" value="Thioredoxin_11"/>
</dbReference>
<dbReference type="CDD" id="cd13733">
    <property type="entry name" value="SPRY_PRY_C-I_1"/>
    <property type="match status" value="1"/>
</dbReference>
<dbReference type="Pfam" id="PF24674">
    <property type="entry name" value="MACPF_SNTX"/>
    <property type="match status" value="1"/>
</dbReference>
<dbReference type="InterPro" id="IPR006574">
    <property type="entry name" value="PRY"/>
</dbReference>
<keyword evidence="3" id="KW-0964">Secreted</keyword>
<accession>A0A4W3KCF0</accession>
<dbReference type="InterPro" id="IPR013320">
    <property type="entry name" value="ConA-like_dom_sf"/>
</dbReference>
<dbReference type="Pfam" id="PF18078">
    <property type="entry name" value="Thioredoxin_11"/>
    <property type="match status" value="1"/>
</dbReference>
<dbReference type="SMART" id="SM00449">
    <property type="entry name" value="SPRY"/>
    <property type="match status" value="1"/>
</dbReference>
<dbReference type="Proteomes" id="UP000314986">
    <property type="component" value="Unassembled WGS sequence"/>
</dbReference>
<keyword evidence="9" id="KW-1185">Reference proteome</keyword>
<reference evidence="9" key="3">
    <citation type="journal article" date="2014" name="Nature">
        <title>Elephant shark genome provides unique insights into gnathostome evolution.</title>
        <authorList>
            <consortium name="International Elephant Shark Genome Sequencing Consortium"/>
            <person name="Venkatesh B."/>
            <person name="Lee A.P."/>
            <person name="Ravi V."/>
            <person name="Maurya A.K."/>
            <person name="Lian M.M."/>
            <person name="Swann J.B."/>
            <person name="Ohta Y."/>
            <person name="Flajnik M.F."/>
            <person name="Sutoh Y."/>
            <person name="Kasahara M."/>
            <person name="Hoon S."/>
            <person name="Gangu V."/>
            <person name="Roy S.W."/>
            <person name="Irimia M."/>
            <person name="Korzh V."/>
            <person name="Kondrychyn I."/>
            <person name="Lim Z.W."/>
            <person name="Tay B.H."/>
            <person name="Tohari S."/>
            <person name="Kong K.W."/>
            <person name="Ho S."/>
            <person name="Lorente-Galdos B."/>
            <person name="Quilez J."/>
            <person name="Marques-Bonet T."/>
            <person name="Raney B.J."/>
            <person name="Ingham P.W."/>
            <person name="Tay A."/>
            <person name="Hillier L.W."/>
            <person name="Minx P."/>
            <person name="Boehm T."/>
            <person name="Wilson R.K."/>
            <person name="Brenner S."/>
            <person name="Warren W.C."/>
        </authorList>
    </citation>
    <scope>NUCLEOTIDE SEQUENCE [LARGE SCALE GENOMIC DNA]</scope>
</reference>
<comment type="subcellular location">
    <subcellularLocation>
        <location evidence="1">Secreted</location>
    </subcellularLocation>
</comment>
<sequence length="717" mass="81064">MLSVTVLACLGRPFQLGMLYDCRSDSLIPGVTLWDLDTLKNNLDTRSQHNTGFHIIASDSIEEKTHALNITGSLKGSFLGGLLKVEGSAKFLNDRKKSGQQARVTLQYSTTTKFEQLTMTHLGRQNVSYPYVFEQGTATHVVTAMLYGAQAFFVFDQEVSSSESLTDTQGRMKVAVNIIPKLRIHGEALLNMKSKVKANSQKFNCTFYGDFALASNPTTFQDAMKVYSDLPGLLGEDGEYAVPVKVWLYPLNQLDSKAAQFVRDISINLLNRSQHVLEEINDVKIRCGDMIKDYVSVQCPEIKQKIERFRAMCVEYQQGFQKALAKVLPSIRGGGEEEGKLVDILKSMEQSPFRSQSLKQWLDDKNREMSVVRGYISEMNKIKMMKSRSELDRETMDLTTEYVVCFMFTSLHEEDLFLLEMAEDLQCEVTEKTQLPTSDLKQWFHSVTVSRAMRERARLFLRFYTVNKADKNTKFIVASEPDEDHVGASIYLYEGGILVSRCFKPPLKWQATGSSGLLSFNMSTFSVSAPTTPTLDPNTAHPCLILSEDRTRVRYSSEQQVPDTPKRFSNWFCVLGSEGFISGRHYWEVGVGNSTHWAVGVARESVHRKEISVLEPKTGVWAVWVCNGEYKALTSPRTRLPISVQPRVLGVYLDYAGGQMSLYNADNMCHLFTFTDTFTEKIYPYFYGVWAESPYPVESAGGVAEWPMIKKFGVESW</sequence>
<evidence type="ECO:0000256" key="5">
    <source>
        <dbReference type="ARBA" id="ARBA00022735"/>
    </source>
</evidence>
<dbReference type="Gene3D" id="2.60.120.920">
    <property type="match status" value="1"/>
</dbReference>
<dbReference type="InterPro" id="IPR003877">
    <property type="entry name" value="SPRY_dom"/>
</dbReference>
<protein>
    <recommendedName>
        <fullName evidence="7">B30.2/SPRY domain-containing protein</fullName>
    </recommendedName>
</protein>
<dbReference type="GO" id="GO:0090729">
    <property type="term" value="F:toxin activity"/>
    <property type="evidence" value="ECO:0007669"/>
    <property type="project" value="UniProtKB-KW"/>
</dbReference>
<keyword evidence="6" id="KW-0204">Cytolysis</keyword>
<reference evidence="9" key="1">
    <citation type="journal article" date="2006" name="Science">
        <title>Ancient noncoding elements conserved in the human genome.</title>
        <authorList>
            <person name="Venkatesh B."/>
            <person name="Kirkness E.F."/>
            <person name="Loh Y.H."/>
            <person name="Halpern A.L."/>
            <person name="Lee A.P."/>
            <person name="Johnson J."/>
            <person name="Dandona N."/>
            <person name="Viswanathan L.D."/>
            <person name="Tay A."/>
            <person name="Venter J.C."/>
            <person name="Strausberg R.L."/>
            <person name="Brenner S."/>
        </authorList>
    </citation>
    <scope>NUCLEOTIDE SEQUENCE [LARGE SCALE GENOMIC DNA]</scope>
</reference>
<reference evidence="9" key="2">
    <citation type="journal article" date="2007" name="PLoS Biol.">
        <title>Survey sequencing and comparative analysis of the elephant shark (Callorhinchus milii) genome.</title>
        <authorList>
            <person name="Venkatesh B."/>
            <person name="Kirkness E.F."/>
            <person name="Loh Y.H."/>
            <person name="Halpern A.L."/>
            <person name="Lee A.P."/>
            <person name="Johnson J."/>
            <person name="Dandona N."/>
            <person name="Viswanathan L.D."/>
            <person name="Tay A."/>
            <person name="Venter J.C."/>
            <person name="Strausberg R.L."/>
            <person name="Brenner S."/>
        </authorList>
    </citation>
    <scope>NUCLEOTIDE SEQUENCE [LARGE SCALE GENOMIC DNA]</scope>
</reference>
<dbReference type="InterPro" id="IPR052090">
    <property type="entry name" value="Cytolytic_pore-forming_toxin"/>
</dbReference>
<dbReference type="FunFam" id="2.60.120.920:FF:000004">
    <property type="entry name" value="Butyrophilin subfamily 1 member A1"/>
    <property type="match status" value="1"/>
</dbReference>
<evidence type="ECO:0000259" key="7">
    <source>
        <dbReference type="PROSITE" id="PS50188"/>
    </source>
</evidence>
<dbReference type="AlphaFoldDB" id="A0A4W3KCF0"/>
<evidence type="ECO:0000256" key="6">
    <source>
        <dbReference type="ARBA" id="ARBA00022852"/>
    </source>
</evidence>
<dbReference type="PANTHER" id="PTHR31594:SF16">
    <property type="entry name" value="SI:CH211-281L24.3"/>
    <property type="match status" value="1"/>
</dbReference>
<reference evidence="8" key="4">
    <citation type="submission" date="2025-08" db="UniProtKB">
        <authorList>
            <consortium name="Ensembl"/>
        </authorList>
    </citation>
    <scope>IDENTIFICATION</scope>
</reference>
<evidence type="ECO:0000313" key="8">
    <source>
        <dbReference type="Ensembl" id="ENSCMIP00000043000.1"/>
    </source>
</evidence>
<dbReference type="InParanoid" id="A0A4W3KCF0"/>
<dbReference type="GO" id="GO:0005576">
    <property type="term" value="C:extracellular region"/>
    <property type="evidence" value="ECO:0007669"/>
    <property type="project" value="UniProtKB-SubCell"/>
</dbReference>
<proteinExistence type="inferred from homology"/>
<dbReference type="PANTHER" id="PTHR31594">
    <property type="entry name" value="AIG1-TYPE G DOMAIN-CONTAINING PROTEIN"/>
    <property type="match status" value="1"/>
</dbReference>
<dbReference type="Ensembl" id="ENSCMIT00000043621.1">
    <property type="protein sequence ID" value="ENSCMIP00000043000.1"/>
    <property type="gene ID" value="ENSCMIG00000017851.1"/>
</dbReference>
<evidence type="ECO:0000256" key="1">
    <source>
        <dbReference type="ARBA" id="ARBA00004613"/>
    </source>
</evidence>
<dbReference type="InterPro" id="IPR043136">
    <property type="entry name" value="B30.2/SPRY_sf"/>
</dbReference>
<evidence type="ECO:0000256" key="3">
    <source>
        <dbReference type="ARBA" id="ARBA00022525"/>
    </source>
</evidence>
<dbReference type="InterPro" id="IPR056072">
    <property type="entry name" value="SNTX_MACPF/CDC-like_dom"/>
</dbReference>
<keyword evidence="4" id="KW-0800">Toxin</keyword>
<evidence type="ECO:0000313" key="9">
    <source>
        <dbReference type="Proteomes" id="UP000314986"/>
    </source>
</evidence>
<dbReference type="Pfam" id="PF13765">
    <property type="entry name" value="PRY"/>
    <property type="match status" value="1"/>
</dbReference>
<evidence type="ECO:0000256" key="4">
    <source>
        <dbReference type="ARBA" id="ARBA00022656"/>
    </source>
</evidence>
<dbReference type="InterPro" id="IPR048997">
    <property type="entry name" value="Stonustoxin-like_helical"/>
</dbReference>
<dbReference type="GeneTree" id="ENSGT00390000014380"/>
<dbReference type="OMA" id="DIEKQQW"/>
<dbReference type="SMART" id="SM00589">
    <property type="entry name" value="PRY"/>
    <property type="match status" value="1"/>
</dbReference>
<dbReference type="GO" id="GO:0031640">
    <property type="term" value="P:killing of cells of another organism"/>
    <property type="evidence" value="ECO:0007669"/>
    <property type="project" value="UniProtKB-KW"/>
</dbReference>
<reference evidence="8" key="5">
    <citation type="submission" date="2025-09" db="UniProtKB">
        <authorList>
            <consortium name="Ensembl"/>
        </authorList>
    </citation>
    <scope>IDENTIFICATION</scope>
</reference>
<dbReference type="SUPFAM" id="SSF49899">
    <property type="entry name" value="Concanavalin A-like lectins/glucanases"/>
    <property type="match status" value="1"/>
</dbReference>
<dbReference type="STRING" id="7868.ENSCMIP00000043000"/>
<dbReference type="PROSITE" id="PS50188">
    <property type="entry name" value="B302_SPRY"/>
    <property type="match status" value="1"/>
</dbReference>
<dbReference type="Pfam" id="PF00622">
    <property type="entry name" value="SPRY"/>
    <property type="match status" value="1"/>
</dbReference>
<name>A0A4W3KCF0_CALMI</name>
<dbReference type="Pfam" id="PF21109">
    <property type="entry name" value="Stonustoxin_helical"/>
    <property type="match status" value="1"/>
</dbReference>